<dbReference type="STRING" id="280093.SAMN05443373_10567"/>
<evidence type="ECO:0000256" key="1">
    <source>
        <dbReference type="SAM" id="Phobius"/>
    </source>
</evidence>
<evidence type="ECO:0000313" key="4">
    <source>
        <dbReference type="Proteomes" id="UP000184384"/>
    </source>
</evidence>
<dbReference type="AlphaFoldDB" id="A0A1M5NNJ7"/>
<sequence length="39" mass="4498">MGGLKYLFTYIYTIPSAYVIITMTLIIEGIITNSFIYLF</sequence>
<organism evidence="3 4">
    <name type="scientific">Flavobacterium granuli</name>
    <dbReference type="NCBI Taxonomy" id="280093"/>
    <lineage>
        <taxon>Bacteria</taxon>
        <taxon>Pseudomonadati</taxon>
        <taxon>Bacteroidota</taxon>
        <taxon>Flavobacteriia</taxon>
        <taxon>Flavobacteriales</taxon>
        <taxon>Flavobacteriaceae</taxon>
        <taxon>Flavobacterium</taxon>
    </lineage>
</organism>
<gene>
    <name evidence="2" type="ORF">BC624_10567</name>
    <name evidence="3" type="ORF">SAMN05443373_10567</name>
</gene>
<dbReference type="Proteomes" id="UP000184384">
    <property type="component" value="Unassembled WGS sequence"/>
</dbReference>
<evidence type="ECO:0000313" key="2">
    <source>
        <dbReference type="EMBL" id="PRZ23345.1"/>
    </source>
</evidence>
<reference evidence="4" key="1">
    <citation type="submission" date="2016-11" db="EMBL/GenBank/DDBJ databases">
        <authorList>
            <person name="Varghese N."/>
            <person name="Submissions S."/>
        </authorList>
    </citation>
    <scope>NUCLEOTIDE SEQUENCE [LARGE SCALE GENOMIC DNA]</scope>
    <source>
        <strain evidence="4">DSM 19729</strain>
    </source>
</reference>
<feature type="transmembrane region" description="Helical" evidence="1">
    <location>
        <begin position="12"/>
        <end position="38"/>
    </location>
</feature>
<reference evidence="3" key="2">
    <citation type="submission" date="2016-11" db="EMBL/GenBank/DDBJ databases">
        <authorList>
            <person name="Jaros S."/>
            <person name="Januszkiewicz K."/>
            <person name="Wedrychowicz H."/>
        </authorList>
    </citation>
    <scope>NUCLEOTIDE SEQUENCE [LARGE SCALE GENOMIC DNA]</scope>
    <source>
        <strain evidence="3">DSM 19729</strain>
    </source>
</reference>
<keyword evidence="5" id="KW-1185">Reference proteome</keyword>
<keyword evidence="1" id="KW-0472">Membrane</keyword>
<keyword evidence="1" id="KW-1133">Transmembrane helix</keyword>
<dbReference type="EMBL" id="PVUB01000005">
    <property type="protein sequence ID" value="PRZ23345.1"/>
    <property type="molecule type" value="Genomic_DNA"/>
</dbReference>
<accession>A0A1M5NNJ7</accession>
<dbReference type="EMBL" id="FQWO01000005">
    <property type="protein sequence ID" value="SHG91067.1"/>
    <property type="molecule type" value="Genomic_DNA"/>
</dbReference>
<evidence type="ECO:0000313" key="5">
    <source>
        <dbReference type="Proteomes" id="UP000237771"/>
    </source>
</evidence>
<keyword evidence="1" id="KW-0812">Transmembrane</keyword>
<reference evidence="2 5" key="3">
    <citation type="submission" date="2018-03" db="EMBL/GenBank/DDBJ databases">
        <title>Genomic Encyclopedia of Archaeal and Bacterial Type Strains, Phase II (KMG-II): from individual species to whole genera.</title>
        <authorList>
            <person name="Goeker M."/>
        </authorList>
    </citation>
    <scope>NUCLEOTIDE SEQUENCE [LARGE SCALE GENOMIC DNA]</scope>
    <source>
        <strain evidence="2 5">DSM 17797</strain>
    </source>
</reference>
<protein>
    <submittedName>
        <fullName evidence="3">Uncharacterized protein</fullName>
    </submittedName>
</protein>
<dbReference type="Proteomes" id="UP000237771">
    <property type="component" value="Unassembled WGS sequence"/>
</dbReference>
<evidence type="ECO:0000313" key="3">
    <source>
        <dbReference type="EMBL" id="SHG91067.1"/>
    </source>
</evidence>
<name>A0A1M5NNJ7_9FLAO</name>
<proteinExistence type="predicted"/>